<evidence type="ECO:0000259" key="1">
    <source>
        <dbReference type="PROSITE" id="PS51085"/>
    </source>
</evidence>
<accession>A0A7C5HKD4</accession>
<organism evidence="2">
    <name type="scientific">Chlorobaculum parvum</name>
    <dbReference type="NCBI Taxonomy" id="274539"/>
    <lineage>
        <taxon>Bacteria</taxon>
        <taxon>Pseudomonadati</taxon>
        <taxon>Chlorobiota</taxon>
        <taxon>Chlorobiia</taxon>
        <taxon>Chlorobiales</taxon>
        <taxon>Chlorobiaceae</taxon>
        <taxon>Chlorobaculum</taxon>
    </lineage>
</organism>
<dbReference type="InterPro" id="IPR036010">
    <property type="entry name" value="2Fe-2S_ferredoxin-like_sf"/>
</dbReference>
<dbReference type="EMBL" id="DRSQ01000236">
    <property type="protein sequence ID" value="HHE33165.1"/>
    <property type="molecule type" value="Genomic_DNA"/>
</dbReference>
<dbReference type="InterPro" id="IPR001041">
    <property type="entry name" value="2Fe-2S_ferredoxin-type"/>
</dbReference>
<evidence type="ECO:0000313" key="2">
    <source>
        <dbReference type="EMBL" id="HHE33165.1"/>
    </source>
</evidence>
<dbReference type="PROSITE" id="PS51085">
    <property type="entry name" value="2FE2S_FER_2"/>
    <property type="match status" value="1"/>
</dbReference>
<dbReference type="SUPFAM" id="SSF54292">
    <property type="entry name" value="2Fe-2S ferredoxin-like"/>
    <property type="match status" value="1"/>
</dbReference>
<sequence length="235" mass="24807">MNIYINDKPCKAEVGDLLLNAAKNNKAHIGYICGGNAICQSCFVYVLEGADCLSKPGEDEKAFISDKLFDEGGRLACRTTIAKEGTIHVLTRAEKLRRTVLGLNVPEFITYAQTIGYNVTNKLPSGVSNIVSRVQSGRLNPADSLKKIAAGLGPASLLVASNFIETFPFMQMPLDMAGNAAKGALDAAGSVARDALDTASGALCTISDGRVHLPGSNCPAHGPQEAIERVTIKSK</sequence>
<comment type="caution">
    <text evidence="2">The sequence shown here is derived from an EMBL/GenBank/DDBJ whole genome shotgun (WGS) entry which is preliminary data.</text>
</comment>
<protein>
    <submittedName>
        <fullName evidence="2">2Fe-2S iron-sulfur cluster binding domain-containing protein</fullName>
    </submittedName>
</protein>
<feature type="domain" description="2Fe-2S ferredoxin-type" evidence="1">
    <location>
        <begin position="1"/>
        <end position="95"/>
    </location>
</feature>
<name>A0A7C5HKD4_9CHLB</name>
<dbReference type="GO" id="GO:0051536">
    <property type="term" value="F:iron-sulfur cluster binding"/>
    <property type="evidence" value="ECO:0007669"/>
    <property type="project" value="InterPro"/>
</dbReference>
<dbReference type="Gene3D" id="3.10.20.30">
    <property type="match status" value="1"/>
</dbReference>
<proteinExistence type="predicted"/>
<dbReference type="InterPro" id="IPR012675">
    <property type="entry name" value="Beta-grasp_dom_sf"/>
</dbReference>
<dbReference type="Pfam" id="PF00111">
    <property type="entry name" value="Fer2"/>
    <property type="match status" value="1"/>
</dbReference>
<reference evidence="2" key="1">
    <citation type="journal article" date="2020" name="mSystems">
        <title>Genome- and Community-Level Interaction Insights into Carbon Utilization and Element Cycling Functions of Hydrothermarchaeota in Hydrothermal Sediment.</title>
        <authorList>
            <person name="Zhou Z."/>
            <person name="Liu Y."/>
            <person name="Xu W."/>
            <person name="Pan J."/>
            <person name="Luo Z.H."/>
            <person name="Li M."/>
        </authorList>
    </citation>
    <scope>NUCLEOTIDE SEQUENCE [LARGE SCALE GENOMIC DNA]</scope>
    <source>
        <strain evidence="2">HyVt-633</strain>
    </source>
</reference>
<gene>
    <name evidence="2" type="ORF">ENL07_11270</name>
</gene>
<dbReference type="Proteomes" id="UP000886058">
    <property type="component" value="Unassembled WGS sequence"/>
</dbReference>
<dbReference type="AlphaFoldDB" id="A0A7C5HKD4"/>